<dbReference type="GO" id="GO:0005886">
    <property type="term" value="C:plasma membrane"/>
    <property type="evidence" value="ECO:0007669"/>
    <property type="project" value="UniProtKB-SubCell"/>
</dbReference>
<evidence type="ECO:0000256" key="5">
    <source>
        <dbReference type="ARBA" id="ARBA00022692"/>
    </source>
</evidence>
<dbReference type="RefSeq" id="WP_116479701.1">
    <property type="nucleotide sequence ID" value="NZ_QEKV01000002.1"/>
</dbReference>
<comment type="similarity">
    <text evidence="2 8">Belongs to the binding-protein-dependent transport system permease family. CysTW subfamily.</text>
</comment>
<dbReference type="InterPro" id="IPR035906">
    <property type="entry name" value="MetI-like_sf"/>
</dbReference>
<evidence type="ECO:0000313" key="11">
    <source>
        <dbReference type="Proteomes" id="UP000245793"/>
    </source>
</evidence>
<evidence type="ECO:0000256" key="8">
    <source>
        <dbReference type="RuleBase" id="RU363043"/>
    </source>
</evidence>
<keyword evidence="3" id="KW-0813">Transport</keyword>
<proteinExistence type="inferred from homology"/>
<dbReference type="InterPro" id="IPR000515">
    <property type="entry name" value="MetI-like"/>
</dbReference>
<dbReference type="PANTHER" id="PTHR43470">
    <property type="entry name" value="PHOSPHATE TRANSPORT SYSTEM PERMEASE PROTEIN PSTA-RELATED"/>
    <property type="match status" value="1"/>
</dbReference>
<feature type="transmembrane region" description="Helical" evidence="8">
    <location>
        <begin position="253"/>
        <end position="275"/>
    </location>
</feature>
<dbReference type="EMBL" id="QEKV01000002">
    <property type="protein sequence ID" value="PVY95220.1"/>
    <property type="molecule type" value="Genomic_DNA"/>
</dbReference>
<feature type="transmembrane region" description="Helical" evidence="8">
    <location>
        <begin position="188"/>
        <end position="209"/>
    </location>
</feature>
<accession>A0A2U1E5J4</accession>
<protein>
    <recommendedName>
        <fullName evidence="8">Phosphate transport system permease protein PstA</fullName>
    </recommendedName>
</protein>
<keyword evidence="6 8" id="KW-1133">Transmembrane helix</keyword>
<dbReference type="Gene3D" id="1.10.3720.10">
    <property type="entry name" value="MetI-like"/>
    <property type="match status" value="1"/>
</dbReference>
<evidence type="ECO:0000256" key="2">
    <source>
        <dbReference type="ARBA" id="ARBA00007069"/>
    </source>
</evidence>
<evidence type="ECO:0000313" key="10">
    <source>
        <dbReference type="EMBL" id="PVY95220.1"/>
    </source>
</evidence>
<reference evidence="10 11" key="1">
    <citation type="submission" date="2018-04" db="EMBL/GenBank/DDBJ databases">
        <title>Genomic Encyclopedia of Type Strains, Phase IV (KMG-IV): sequencing the most valuable type-strain genomes for metagenomic binning, comparative biology and taxonomic classification.</title>
        <authorList>
            <person name="Goeker M."/>
        </authorList>
    </citation>
    <scope>NUCLEOTIDE SEQUENCE [LARGE SCALE GENOMIC DNA]</scope>
    <source>
        <strain evidence="10 11">DSM 20705</strain>
    </source>
</reference>
<dbReference type="PANTHER" id="PTHR43470:SF3">
    <property type="entry name" value="PHOSPHATE TRANSPORT SYSTEM PERMEASE PROTEIN PSTA-RELATED"/>
    <property type="match status" value="1"/>
</dbReference>
<name>A0A2U1E5J4_9FIRM</name>
<feature type="domain" description="ABC transmembrane type-1" evidence="9">
    <location>
        <begin position="68"/>
        <end position="271"/>
    </location>
</feature>
<dbReference type="Proteomes" id="UP000245793">
    <property type="component" value="Unassembled WGS sequence"/>
</dbReference>
<dbReference type="CDD" id="cd06261">
    <property type="entry name" value="TM_PBP2"/>
    <property type="match status" value="1"/>
</dbReference>
<dbReference type="GO" id="GO:0005315">
    <property type="term" value="F:phosphate transmembrane transporter activity"/>
    <property type="evidence" value="ECO:0007669"/>
    <property type="project" value="InterPro"/>
</dbReference>
<dbReference type="PROSITE" id="PS50928">
    <property type="entry name" value="ABC_TM1"/>
    <property type="match status" value="1"/>
</dbReference>
<evidence type="ECO:0000259" key="9">
    <source>
        <dbReference type="PROSITE" id="PS50928"/>
    </source>
</evidence>
<dbReference type="GO" id="GO:0035435">
    <property type="term" value="P:phosphate ion transmembrane transport"/>
    <property type="evidence" value="ECO:0007669"/>
    <property type="project" value="InterPro"/>
</dbReference>
<organism evidence="10 11">
    <name type="scientific">Ezakiella coagulans</name>
    <dbReference type="NCBI Taxonomy" id="46507"/>
    <lineage>
        <taxon>Bacteria</taxon>
        <taxon>Bacillati</taxon>
        <taxon>Bacillota</taxon>
        <taxon>Tissierellia</taxon>
        <taxon>Ezakiella</taxon>
    </lineage>
</organism>
<dbReference type="InterPro" id="IPR005672">
    <property type="entry name" value="Phosphate_PstA"/>
</dbReference>
<feature type="transmembrane region" description="Helical" evidence="8">
    <location>
        <begin position="106"/>
        <end position="130"/>
    </location>
</feature>
<evidence type="ECO:0000256" key="6">
    <source>
        <dbReference type="ARBA" id="ARBA00022989"/>
    </source>
</evidence>
<feature type="transmembrane region" description="Helical" evidence="8">
    <location>
        <begin position="65"/>
        <end position="94"/>
    </location>
</feature>
<comment type="subcellular location">
    <subcellularLocation>
        <location evidence="1 8">Cell membrane</location>
        <topology evidence="1 8">Multi-pass membrane protein</topology>
    </subcellularLocation>
</comment>
<keyword evidence="7 8" id="KW-0472">Membrane</keyword>
<dbReference type="NCBIfam" id="TIGR00974">
    <property type="entry name" value="3a0107s02c"/>
    <property type="match status" value="1"/>
</dbReference>
<keyword evidence="11" id="KW-1185">Reference proteome</keyword>
<dbReference type="SUPFAM" id="SSF161098">
    <property type="entry name" value="MetI-like"/>
    <property type="match status" value="1"/>
</dbReference>
<evidence type="ECO:0000256" key="4">
    <source>
        <dbReference type="ARBA" id="ARBA00022475"/>
    </source>
</evidence>
<evidence type="ECO:0000256" key="1">
    <source>
        <dbReference type="ARBA" id="ARBA00004651"/>
    </source>
</evidence>
<feature type="transmembrane region" description="Helical" evidence="8">
    <location>
        <begin position="136"/>
        <end position="156"/>
    </location>
</feature>
<dbReference type="AlphaFoldDB" id="A0A2U1E5J4"/>
<sequence length="285" mass="30978">MRVSNRTKNTRKLQEILYKFFAYLSMFIATAVLVGIVLFICIKGVPHLKLSLFALNYTSKNVSMFPAIISTIVVVVLSILIAGPIGIFTGIYLSEYSKGDSKFVKVIRIVTETLSAIPSIVYGLFGYLFFGIALKMGWSIISGTLTVSIMILPLIVRSTEEAFLSTPGVYRLGSFALGAGRLRTIFRVILPVAMPGILSGVILAIGRVIGETAALLYTLGTSTNLPKSLKDPGITLSLHMYKLSTEARYTNEAYATAVVLLIIIFSLNALSTYLANKIGGNNDDR</sequence>
<evidence type="ECO:0000256" key="3">
    <source>
        <dbReference type="ARBA" id="ARBA00022448"/>
    </source>
</evidence>
<comment type="caution">
    <text evidence="10">The sequence shown here is derived from an EMBL/GenBank/DDBJ whole genome shotgun (WGS) entry which is preliminary data.</text>
</comment>
<dbReference type="Pfam" id="PF00528">
    <property type="entry name" value="BPD_transp_1"/>
    <property type="match status" value="1"/>
</dbReference>
<gene>
    <name evidence="10" type="ORF">C7381_102109</name>
</gene>
<evidence type="ECO:0000256" key="7">
    <source>
        <dbReference type="ARBA" id="ARBA00023136"/>
    </source>
</evidence>
<keyword evidence="5 8" id="KW-0812">Transmembrane</keyword>
<keyword evidence="4 8" id="KW-1003">Cell membrane</keyword>
<feature type="transmembrane region" description="Helical" evidence="8">
    <location>
        <begin position="20"/>
        <end position="45"/>
    </location>
</feature>